<dbReference type="SUPFAM" id="SSF75304">
    <property type="entry name" value="Amidase signature (AS) enzymes"/>
    <property type="match status" value="2"/>
</dbReference>
<dbReference type="InParanoid" id="I7M0E8"/>
<dbReference type="KEGG" id="tet:TTHERM_00059480"/>
<dbReference type="eggNOG" id="KOG1212">
    <property type="taxonomic scope" value="Eukaryota"/>
</dbReference>
<dbReference type="OrthoDB" id="421993at2759"/>
<keyword evidence="1" id="KW-1133">Transmembrane helix</keyword>
<proteinExistence type="predicted"/>
<evidence type="ECO:0000313" key="4">
    <source>
        <dbReference type="Proteomes" id="UP000009168"/>
    </source>
</evidence>
<evidence type="ECO:0000313" key="3">
    <source>
        <dbReference type="EMBL" id="EAR87435.2"/>
    </source>
</evidence>
<dbReference type="GeneID" id="7841877"/>
<dbReference type="GO" id="GO:0004040">
    <property type="term" value="F:amidase activity"/>
    <property type="evidence" value="ECO:0007669"/>
    <property type="project" value="TreeGrafter"/>
</dbReference>
<dbReference type="PANTHER" id="PTHR45847:SF6">
    <property type="entry name" value="FATTY ACID AMIDE HYDROLASE"/>
    <property type="match status" value="1"/>
</dbReference>
<evidence type="ECO:0000259" key="2">
    <source>
        <dbReference type="Pfam" id="PF01425"/>
    </source>
</evidence>
<dbReference type="InterPro" id="IPR052096">
    <property type="entry name" value="Endocannabinoid_amidase"/>
</dbReference>
<dbReference type="GO" id="GO:0017064">
    <property type="term" value="F:fatty acid amide hydrolase activity"/>
    <property type="evidence" value="ECO:0007669"/>
    <property type="project" value="TreeGrafter"/>
</dbReference>
<dbReference type="PANTHER" id="PTHR45847">
    <property type="entry name" value="FATTY ACID AMIDE HYDROLASE"/>
    <property type="match status" value="1"/>
</dbReference>
<name>I7M0E8_TETTS</name>
<feature type="transmembrane region" description="Helical" evidence="1">
    <location>
        <begin position="23"/>
        <end position="40"/>
    </location>
</feature>
<protein>
    <submittedName>
        <fullName evidence="3">Amidase</fullName>
    </submittedName>
</protein>
<dbReference type="InterPro" id="IPR023631">
    <property type="entry name" value="Amidase_dom"/>
</dbReference>
<organism evidence="3 4">
    <name type="scientific">Tetrahymena thermophila (strain SB210)</name>
    <dbReference type="NCBI Taxonomy" id="312017"/>
    <lineage>
        <taxon>Eukaryota</taxon>
        <taxon>Sar</taxon>
        <taxon>Alveolata</taxon>
        <taxon>Ciliophora</taxon>
        <taxon>Intramacronucleata</taxon>
        <taxon>Oligohymenophorea</taxon>
        <taxon>Hymenostomatida</taxon>
        <taxon>Tetrahymenina</taxon>
        <taxon>Tetrahymenidae</taxon>
        <taxon>Tetrahymena</taxon>
    </lineage>
</organism>
<dbReference type="OMA" id="DPEFYHG"/>
<feature type="domain" description="Amidase" evidence="2">
    <location>
        <begin position="240"/>
        <end position="642"/>
    </location>
</feature>
<dbReference type="RefSeq" id="XP_001007680.2">
    <property type="nucleotide sequence ID" value="XM_001007680.3"/>
</dbReference>
<dbReference type="AlphaFoldDB" id="I7M0E8"/>
<accession>I7M0E8</accession>
<keyword evidence="1" id="KW-0472">Membrane</keyword>
<dbReference type="STRING" id="312017.I7M0E8"/>
<dbReference type="HOGENOM" id="CLU_009600_9_3_1"/>
<dbReference type="Proteomes" id="UP000009168">
    <property type="component" value="Unassembled WGS sequence"/>
</dbReference>
<sequence length="659" mass="75949">MIDRLMDIERFIQYLLKNRKKSLVYFLIVWVLSHKLYMRFQARLRRRFPFYSSSYLEKKTKEYLAKRRDEVLQFKQKHQGDIDQQDIDTVLKAENIRELISKIEKNELSCEKIVLVYAQRIADFSFGMNHCADIDLQNALNEAKEKDAKKKEVMESNQGKLPPLYGIPIAIKDHITAKNFLCTMGLQSRLADQVDGKTFQQDFQKVWEGDVRGADYKRRLSYEEISNQKVLSHIPQCKYGFEDSEMVRVLREMGAIVICMTNTPIFCGHYITNNTVFGFSQNPYQKYRTTGGSSGGSGGIVATRSVPLAIGSDLLGSIRMPSGWCGLYGFNPTSRRVSKSGAQGFELRYDCDVAKSIMPIFGPMGKCVDDLVDCMKGMFGNFNKDKQCVPMKFNEEAFNINRKLRFGIVKKDIRIGYGSYINNLVEENIALLTKAGHQVVEFDLSEEFWKMEFISRKLFMGSQDKAMMLNELRGERSILGIELGIFGQELPSTIKKAGQMLFKLIGEDIIADAIESVQEVDSEEYERLVREREILKKKFFSYWQSLEIDALILPISYAWAPRKHEEWFLSYRFHGCLTNTLELPCGTIPMRLAEAKDEQFTFDFKKNNRILKKLIQMNLQGIQGMPIALQVATLPYEDEKCLNAMKVLEQIHNFHPCSC</sequence>
<feature type="domain" description="Amidase" evidence="2">
    <location>
        <begin position="113"/>
        <end position="188"/>
    </location>
</feature>
<gene>
    <name evidence="3" type="ORF">TTHERM_00059480</name>
</gene>
<dbReference type="GO" id="GO:0009062">
    <property type="term" value="P:fatty acid catabolic process"/>
    <property type="evidence" value="ECO:0007669"/>
    <property type="project" value="TreeGrafter"/>
</dbReference>
<keyword evidence="1" id="KW-0812">Transmembrane</keyword>
<dbReference type="Pfam" id="PF01425">
    <property type="entry name" value="Amidase"/>
    <property type="match status" value="2"/>
</dbReference>
<evidence type="ECO:0000256" key="1">
    <source>
        <dbReference type="SAM" id="Phobius"/>
    </source>
</evidence>
<dbReference type="EMBL" id="GG662853">
    <property type="protein sequence ID" value="EAR87435.2"/>
    <property type="molecule type" value="Genomic_DNA"/>
</dbReference>
<dbReference type="InterPro" id="IPR036928">
    <property type="entry name" value="AS_sf"/>
</dbReference>
<reference evidence="4" key="1">
    <citation type="journal article" date="2006" name="PLoS Biol.">
        <title>Macronuclear genome sequence of the ciliate Tetrahymena thermophila, a model eukaryote.</title>
        <authorList>
            <person name="Eisen J.A."/>
            <person name="Coyne R.S."/>
            <person name="Wu M."/>
            <person name="Wu D."/>
            <person name="Thiagarajan M."/>
            <person name="Wortman J.R."/>
            <person name="Badger J.H."/>
            <person name="Ren Q."/>
            <person name="Amedeo P."/>
            <person name="Jones K.M."/>
            <person name="Tallon L.J."/>
            <person name="Delcher A.L."/>
            <person name="Salzberg S.L."/>
            <person name="Silva J.C."/>
            <person name="Haas B.J."/>
            <person name="Majoros W.H."/>
            <person name="Farzad M."/>
            <person name="Carlton J.M."/>
            <person name="Smith R.K. Jr."/>
            <person name="Garg J."/>
            <person name="Pearlman R.E."/>
            <person name="Karrer K.M."/>
            <person name="Sun L."/>
            <person name="Manning G."/>
            <person name="Elde N.C."/>
            <person name="Turkewitz A.P."/>
            <person name="Asai D.J."/>
            <person name="Wilkes D.E."/>
            <person name="Wang Y."/>
            <person name="Cai H."/>
            <person name="Collins K."/>
            <person name="Stewart B.A."/>
            <person name="Lee S.R."/>
            <person name="Wilamowska K."/>
            <person name="Weinberg Z."/>
            <person name="Ruzzo W.L."/>
            <person name="Wloga D."/>
            <person name="Gaertig J."/>
            <person name="Frankel J."/>
            <person name="Tsao C.-C."/>
            <person name="Gorovsky M.A."/>
            <person name="Keeling P.J."/>
            <person name="Waller R.F."/>
            <person name="Patron N.J."/>
            <person name="Cherry J.M."/>
            <person name="Stover N.A."/>
            <person name="Krieger C.J."/>
            <person name="del Toro C."/>
            <person name="Ryder H.F."/>
            <person name="Williamson S.C."/>
            <person name="Barbeau R.A."/>
            <person name="Hamilton E.P."/>
            <person name="Orias E."/>
        </authorList>
    </citation>
    <scope>NUCLEOTIDE SEQUENCE [LARGE SCALE GENOMIC DNA]</scope>
    <source>
        <strain evidence="4">SB210</strain>
    </source>
</reference>
<keyword evidence="4" id="KW-1185">Reference proteome</keyword>
<dbReference type="Gene3D" id="3.90.1300.10">
    <property type="entry name" value="Amidase signature (AS) domain"/>
    <property type="match status" value="2"/>
</dbReference>